<accession>A0A839RV93</accession>
<feature type="compositionally biased region" description="Low complexity" evidence="1">
    <location>
        <begin position="343"/>
        <end position="359"/>
    </location>
</feature>
<dbReference type="SMART" id="SM00644">
    <property type="entry name" value="Ami_2"/>
    <property type="match status" value="1"/>
</dbReference>
<dbReference type="GO" id="GO:0009253">
    <property type="term" value="P:peptidoglycan catabolic process"/>
    <property type="evidence" value="ECO:0007669"/>
    <property type="project" value="InterPro"/>
</dbReference>
<feature type="domain" description="N-acetylmuramoyl-L-alanine amidase" evidence="2">
    <location>
        <begin position="11"/>
        <end position="163"/>
    </location>
</feature>
<dbReference type="CDD" id="cd06583">
    <property type="entry name" value="PGRP"/>
    <property type="match status" value="1"/>
</dbReference>
<protein>
    <recommendedName>
        <fullName evidence="2">N-acetylmuramoyl-L-alanine amidase domain-containing protein</fullName>
    </recommendedName>
</protein>
<dbReference type="SUPFAM" id="SSF55846">
    <property type="entry name" value="N-acetylmuramoyl-L-alanine amidase-like"/>
    <property type="match status" value="1"/>
</dbReference>
<comment type="caution">
    <text evidence="3">The sequence shown here is derived from an EMBL/GenBank/DDBJ whole genome shotgun (WGS) entry which is preliminary data.</text>
</comment>
<organism evidence="3 4">
    <name type="scientific">Hoyosella altamirensis</name>
    <dbReference type="NCBI Taxonomy" id="616997"/>
    <lineage>
        <taxon>Bacteria</taxon>
        <taxon>Bacillati</taxon>
        <taxon>Actinomycetota</taxon>
        <taxon>Actinomycetes</taxon>
        <taxon>Mycobacteriales</taxon>
        <taxon>Hoyosellaceae</taxon>
        <taxon>Hoyosella</taxon>
    </lineage>
</organism>
<gene>
    <name evidence="3" type="ORF">FHU29_004653</name>
</gene>
<evidence type="ECO:0000259" key="2">
    <source>
        <dbReference type="SMART" id="SM00644"/>
    </source>
</evidence>
<name>A0A839RV93_9ACTN</name>
<evidence type="ECO:0000313" key="4">
    <source>
        <dbReference type="Proteomes" id="UP000567922"/>
    </source>
</evidence>
<dbReference type="Gene3D" id="3.40.80.10">
    <property type="entry name" value="Peptidoglycan recognition protein-like"/>
    <property type="match status" value="1"/>
</dbReference>
<dbReference type="AlphaFoldDB" id="A0A839RV93"/>
<dbReference type="Pfam" id="PF01510">
    <property type="entry name" value="Amidase_2"/>
    <property type="match status" value="1"/>
</dbReference>
<dbReference type="RefSeq" id="WP_064442672.1">
    <property type="nucleotide sequence ID" value="NZ_BDDI01000034.1"/>
</dbReference>
<evidence type="ECO:0000256" key="1">
    <source>
        <dbReference type="SAM" id="MobiDB-lite"/>
    </source>
</evidence>
<dbReference type="InterPro" id="IPR036505">
    <property type="entry name" value="Amidase/PGRP_sf"/>
</dbReference>
<feature type="region of interest" description="Disordered" evidence="1">
    <location>
        <begin position="342"/>
        <end position="362"/>
    </location>
</feature>
<sequence length="416" mass="44642">MAQFKADVDLYTRAHSGLRNPNSCQFVCLHTTENADTTPPENVAQWQQNTANQSSYNILVGTNGRTVRSNDDNIIPWSAGTEGNRRGLHLSFIGRAARTRAQWLAQDAQLRAGARVVAAWCRDYGIAAAYLTAADLRAGRRGITGHAEVNQVWSSGAVRTDPGAGFPKDVFVRYVTEAIGGGSSAPVPALDDVKITTVADGRVVDVSLKQPQTGGISHFAGPTDQSTINGHMALSGEPGRAPRDHWYAAMRWNYCRWEAYQHAGETWLRPVSGTSDLRLKERLNGVKLLVTHHKSGKKVVLRAADTGPRPVKRVIDVSPHVEKTVFGGATDDQVTVELAPADTPLGPYTGPSTPPSGGTVSDKSDARLVLEQLGGPNPFDGWGQLGGRTVVNALAAIGENLGVPGMYDPANREEEK</sequence>
<dbReference type="EMBL" id="JACHWS010000008">
    <property type="protein sequence ID" value="MBB3040158.1"/>
    <property type="molecule type" value="Genomic_DNA"/>
</dbReference>
<reference evidence="3 4" key="1">
    <citation type="submission" date="2020-08" db="EMBL/GenBank/DDBJ databases">
        <title>Sequencing the genomes of 1000 actinobacteria strains.</title>
        <authorList>
            <person name="Klenk H.-P."/>
        </authorList>
    </citation>
    <scope>NUCLEOTIDE SEQUENCE [LARGE SCALE GENOMIC DNA]</scope>
    <source>
        <strain evidence="3 4">DSM 45258</strain>
    </source>
</reference>
<keyword evidence="4" id="KW-1185">Reference proteome</keyword>
<dbReference type="GO" id="GO:0008745">
    <property type="term" value="F:N-acetylmuramoyl-L-alanine amidase activity"/>
    <property type="evidence" value="ECO:0007669"/>
    <property type="project" value="InterPro"/>
</dbReference>
<evidence type="ECO:0000313" key="3">
    <source>
        <dbReference type="EMBL" id="MBB3040158.1"/>
    </source>
</evidence>
<dbReference type="Proteomes" id="UP000567922">
    <property type="component" value="Unassembled WGS sequence"/>
</dbReference>
<dbReference type="InterPro" id="IPR002502">
    <property type="entry name" value="Amidase_domain"/>
</dbReference>
<proteinExistence type="predicted"/>